<gene>
    <name evidence="4" type="ORF">TrST_g10169</name>
</gene>
<keyword evidence="2" id="KW-0802">TPR repeat</keyword>
<keyword evidence="1" id="KW-0677">Repeat</keyword>
<name>A0A9W6ZLV6_9STRA</name>
<comment type="caution">
    <text evidence="4">The sequence shown here is derived from an EMBL/GenBank/DDBJ whole genome shotgun (WGS) entry which is preliminary data.</text>
</comment>
<dbReference type="Gene3D" id="1.25.40.10">
    <property type="entry name" value="Tetratricopeptide repeat domain"/>
    <property type="match status" value="1"/>
</dbReference>
<dbReference type="GO" id="GO:0042393">
    <property type="term" value="F:histone binding"/>
    <property type="evidence" value="ECO:0007669"/>
    <property type="project" value="TreeGrafter"/>
</dbReference>
<sequence>MVLADTTNTAPPLTSSTNKMTSSPAVQAAHYFSTQTSDSFIAAKALLASNDMEGCMSLVEGMIKSTLEAHGNDELSPALGPLYYLYGTTLLYTVEDSTDAISMMSPEDQEEARTAVEEDKEIAWQNLDTARNLCEKIIAEGKADGDMAKSLNLDLAMIHVRLADCSKQNGRYRDSLGDYATALQLRIACLGPYSQKVADTRYSMAGACTSLAAGEEELIVDGVEETRPLTEEEKDKYKRESVKYYLDCGISFAGMAADQAKCDPTFKAILDDDDDDDDDDAPVRTLNTPADKLKAIRDCIKTMPLFKPYPPKPPADATDDVKAAWEEEKRKLESTWTDDESEFMFCFEMVDEMIECCEAADENLKVLNQVAENKREGEAAGDEGGGFEDGTTIGFGNASDNASLPTPPLATATATTTATVTTTTATTTTTTATPNPAPMMVVKKKKKMAPTLVSTDAPAAKKAKVEVEEK</sequence>
<evidence type="ECO:0000313" key="4">
    <source>
        <dbReference type="EMBL" id="GMH53662.1"/>
    </source>
</evidence>
<evidence type="ECO:0000256" key="1">
    <source>
        <dbReference type="ARBA" id="ARBA00022737"/>
    </source>
</evidence>
<feature type="compositionally biased region" description="Low complexity" evidence="3">
    <location>
        <begin position="409"/>
        <end position="441"/>
    </location>
</feature>
<dbReference type="InterPro" id="IPR051730">
    <property type="entry name" value="NASP-like"/>
</dbReference>
<evidence type="ECO:0000313" key="5">
    <source>
        <dbReference type="Proteomes" id="UP001165085"/>
    </source>
</evidence>
<dbReference type="InterPro" id="IPR011990">
    <property type="entry name" value="TPR-like_helical_dom_sf"/>
</dbReference>
<dbReference type="GO" id="GO:0006335">
    <property type="term" value="P:DNA replication-dependent chromatin assembly"/>
    <property type="evidence" value="ECO:0007669"/>
    <property type="project" value="TreeGrafter"/>
</dbReference>
<dbReference type="PANTHER" id="PTHR15081:SF1">
    <property type="entry name" value="NUCLEAR AUTOANTIGENIC SPERM PROTEIN"/>
    <property type="match status" value="1"/>
</dbReference>
<dbReference type="OrthoDB" id="5587616at2759"/>
<dbReference type="EMBL" id="BRXY01000021">
    <property type="protein sequence ID" value="GMH53662.1"/>
    <property type="molecule type" value="Genomic_DNA"/>
</dbReference>
<accession>A0A9W6ZLV6</accession>
<evidence type="ECO:0000256" key="2">
    <source>
        <dbReference type="ARBA" id="ARBA00022803"/>
    </source>
</evidence>
<dbReference type="GO" id="GO:0005654">
    <property type="term" value="C:nucleoplasm"/>
    <property type="evidence" value="ECO:0007669"/>
    <property type="project" value="TreeGrafter"/>
</dbReference>
<dbReference type="Proteomes" id="UP001165085">
    <property type="component" value="Unassembled WGS sequence"/>
</dbReference>
<dbReference type="AlphaFoldDB" id="A0A9W6ZLV6"/>
<dbReference type="GO" id="GO:0034080">
    <property type="term" value="P:CENP-A containing chromatin assembly"/>
    <property type="evidence" value="ECO:0007669"/>
    <property type="project" value="TreeGrafter"/>
</dbReference>
<dbReference type="PANTHER" id="PTHR15081">
    <property type="entry name" value="NUCLEAR AUTOANTIGENIC SPERM PROTEIN NASP -RELATED"/>
    <property type="match status" value="1"/>
</dbReference>
<dbReference type="SUPFAM" id="SSF48452">
    <property type="entry name" value="TPR-like"/>
    <property type="match status" value="1"/>
</dbReference>
<evidence type="ECO:0008006" key="6">
    <source>
        <dbReference type="Google" id="ProtNLM"/>
    </source>
</evidence>
<feature type="region of interest" description="Disordered" evidence="3">
    <location>
        <begin position="1"/>
        <end position="20"/>
    </location>
</feature>
<reference evidence="5" key="1">
    <citation type="journal article" date="2023" name="Commun. Biol.">
        <title>Genome analysis of Parmales, the sister group of diatoms, reveals the evolutionary specialization of diatoms from phago-mixotrophs to photoautotrophs.</title>
        <authorList>
            <person name="Ban H."/>
            <person name="Sato S."/>
            <person name="Yoshikawa S."/>
            <person name="Yamada K."/>
            <person name="Nakamura Y."/>
            <person name="Ichinomiya M."/>
            <person name="Sato N."/>
            <person name="Blanc-Mathieu R."/>
            <person name="Endo H."/>
            <person name="Kuwata A."/>
            <person name="Ogata H."/>
        </authorList>
    </citation>
    <scope>NUCLEOTIDE SEQUENCE [LARGE SCALE GENOMIC DNA]</scope>
    <source>
        <strain evidence="5">NIES 3701</strain>
    </source>
</reference>
<evidence type="ECO:0000256" key="3">
    <source>
        <dbReference type="SAM" id="MobiDB-lite"/>
    </source>
</evidence>
<organism evidence="4 5">
    <name type="scientific">Triparma strigata</name>
    <dbReference type="NCBI Taxonomy" id="1606541"/>
    <lineage>
        <taxon>Eukaryota</taxon>
        <taxon>Sar</taxon>
        <taxon>Stramenopiles</taxon>
        <taxon>Ochrophyta</taxon>
        <taxon>Bolidophyceae</taxon>
        <taxon>Parmales</taxon>
        <taxon>Triparmaceae</taxon>
        <taxon>Triparma</taxon>
    </lineage>
</organism>
<feature type="region of interest" description="Disordered" evidence="3">
    <location>
        <begin position="376"/>
        <end position="470"/>
    </location>
</feature>
<proteinExistence type="predicted"/>
<protein>
    <recommendedName>
        <fullName evidence="6">Tetratricopeptide SHNi-TPR domain-containing protein</fullName>
    </recommendedName>
</protein>
<keyword evidence="5" id="KW-1185">Reference proteome</keyword>